<dbReference type="EMBL" id="DVGY01000110">
    <property type="protein sequence ID" value="HIR41172.1"/>
    <property type="molecule type" value="Genomic_DNA"/>
</dbReference>
<comment type="caution">
    <text evidence="2">The sequence shown here is derived from an EMBL/GenBank/DDBJ whole genome shotgun (WGS) entry which is preliminary data.</text>
</comment>
<dbReference type="CDD" id="cd02028">
    <property type="entry name" value="UMPK_like"/>
    <property type="match status" value="1"/>
</dbReference>
<organism evidence="2 3">
    <name type="scientific">Candidatus Egerieicola pullicola</name>
    <dbReference type="NCBI Taxonomy" id="2840775"/>
    <lineage>
        <taxon>Bacteria</taxon>
        <taxon>Bacillati</taxon>
        <taxon>Bacillota</taxon>
        <taxon>Clostridia</taxon>
        <taxon>Eubacteriales</taxon>
        <taxon>Oscillospiraceae</taxon>
        <taxon>Oscillospiraceae incertae sedis</taxon>
        <taxon>Candidatus Egerieicola</taxon>
    </lineage>
</organism>
<gene>
    <name evidence="2" type="ORF">IAB36_05035</name>
</gene>
<reference evidence="2" key="1">
    <citation type="submission" date="2020-10" db="EMBL/GenBank/DDBJ databases">
        <authorList>
            <person name="Gilroy R."/>
        </authorList>
    </citation>
    <scope>NUCLEOTIDE SEQUENCE</scope>
    <source>
        <strain evidence="2">CHK184-25365</strain>
    </source>
</reference>
<name>A0A9D1AJ59_9FIRM</name>
<dbReference type="Proteomes" id="UP000886749">
    <property type="component" value="Unassembled WGS sequence"/>
</dbReference>
<accession>A0A9D1AJ59</accession>
<evidence type="ECO:0000313" key="3">
    <source>
        <dbReference type="Proteomes" id="UP000886749"/>
    </source>
</evidence>
<sequence>MNSLHPYSPNYQLSHVEELALSLKNAPQELVCREESRYNGVISQIADYIHTHNISLLLIAGPSASGKTTTSKRLEAALLARSHRVYRISLDNFYRESDTLPHWEDGSPNFETPDSLDIPYYQSKMQQLFHQGKQEFSVFDFKTNTRGKETFTVKYDANTCLILEGIHALNPKLMPNDSFSARRVYISPHTQFLYQNHVLLTARQLRLTRRILRDTALRGAQPEQTLKMWDQVLRGEREYLHPFRNMADVHINTTHLYEPFLYAHPFLKLMGQSGHSWEDYPKILPVLQGMKTVSEMGSLTEIPDTSLICEFYHPTLL</sequence>
<keyword evidence="2" id="KW-0418">Kinase</keyword>
<dbReference type="GO" id="GO:0016301">
    <property type="term" value="F:kinase activity"/>
    <property type="evidence" value="ECO:0007669"/>
    <property type="project" value="UniProtKB-KW"/>
</dbReference>
<dbReference type="GO" id="GO:0005524">
    <property type="term" value="F:ATP binding"/>
    <property type="evidence" value="ECO:0007669"/>
    <property type="project" value="InterPro"/>
</dbReference>
<dbReference type="SUPFAM" id="SSF52540">
    <property type="entry name" value="P-loop containing nucleoside triphosphate hydrolases"/>
    <property type="match status" value="1"/>
</dbReference>
<dbReference type="InterPro" id="IPR027417">
    <property type="entry name" value="P-loop_NTPase"/>
</dbReference>
<dbReference type="AlphaFoldDB" id="A0A9D1AJ59"/>
<dbReference type="Pfam" id="PF00485">
    <property type="entry name" value="PRK"/>
    <property type="match status" value="1"/>
</dbReference>
<dbReference type="InterPro" id="IPR006083">
    <property type="entry name" value="PRK/URK"/>
</dbReference>
<keyword evidence="2" id="KW-0808">Transferase</keyword>
<evidence type="ECO:0000259" key="1">
    <source>
        <dbReference type="Pfam" id="PF00485"/>
    </source>
</evidence>
<dbReference type="PANTHER" id="PTHR10285">
    <property type="entry name" value="URIDINE KINASE"/>
    <property type="match status" value="1"/>
</dbReference>
<reference evidence="2" key="2">
    <citation type="journal article" date="2021" name="PeerJ">
        <title>Extensive microbial diversity within the chicken gut microbiome revealed by metagenomics and culture.</title>
        <authorList>
            <person name="Gilroy R."/>
            <person name="Ravi A."/>
            <person name="Getino M."/>
            <person name="Pursley I."/>
            <person name="Horton D.L."/>
            <person name="Alikhan N.F."/>
            <person name="Baker D."/>
            <person name="Gharbi K."/>
            <person name="Hall N."/>
            <person name="Watson M."/>
            <person name="Adriaenssens E.M."/>
            <person name="Foster-Nyarko E."/>
            <person name="Jarju S."/>
            <person name="Secka A."/>
            <person name="Antonio M."/>
            <person name="Oren A."/>
            <person name="Chaudhuri R.R."/>
            <person name="La Ragione R."/>
            <person name="Hildebrand F."/>
            <person name="Pallen M.J."/>
        </authorList>
    </citation>
    <scope>NUCLEOTIDE SEQUENCE</scope>
    <source>
        <strain evidence="2">CHK184-25365</strain>
    </source>
</reference>
<evidence type="ECO:0000313" key="2">
    <source>
        <dbReference type="EMBL" id="HIR41172.1"/>
    </source>
</evidence>
<proteinExistence type="predicted"/>
<protein>
    <submittedName>
        <fullName evidence="2">Nucleoside kinase</fullName>
    </submittedName>
</protein>
<feature type="domain" description="Phosphoribulokinase/uridine kinase" evidence="1">
    <location>
        <begin position="59"/>
        <end position="252"/>
    </location>
</feature>
<dbReference type="Gene3D" id="3.40.50.300">
    <property type="entry name" value="P-loop containing nucleotide triphosphate hydrolases"/>
    <property type="match status" value="1"/>
</dbReference>